<dbReference type="Gene3D" id="1.20.120.910">
    <property type="entry name" value="DksA, coiled-coil domain"/>
    <property type="match status" value="1"/>
</dbReference>
<keyword evidence="1" id="KW-0479">Metal-binding</keyword>
<organism evidence="6 7">
    <name type="scientific">Marinomonas profundi</name>
    <dbReference type="NCBI Taxonomy" id="2726122"/>
    <lineage>
        <taxon>Bacteria</taxon>
        <taxon>Pseudomonadati</taxon>
        <taxon>Pseudomonadota</taxon>
        <taxon>Gammaproteobacteria</taxon>
        <taxon>Oceanospirillales</taxon>
        <taxon>Oceanospirillaceae</taxon>
        <taxon>Marinomonas</taxon>
    </lineage>
</organism>
<keyword evidence="3" id="KW-0862">Zinc</keyword>
<sequence length="110" mass="12691">MDQIHYQHFKNTLETMKAELLSRADTHLDDTVELDQSRVGRLSRMDALQGQQMAMEAKRRNTAKLLAIESALKRIATETYGNCFICDQSIPLKRLELDPTYTRCIECVDQ</sequence>
<dbReference type="AlphaFoldDB" id="A0A847QWF3"/>
<dbReference type="InterPro" id="IPR000962">
    <property type="entry name" value="Znf_DskA_TraR"/>
</dbReference>
<reference evidence="6 7" key="1">
    <citation type="submission" date="2020-04" db="EMBL/GenBank/DDBJ databases">
        <title>Marinomonas sp. M1K-6 isolated from the deep seawater of the Mariana Trench.</title>
        <authorList>
            <person name="Li Y."/>
        </authorList>
    </citation>
    <scope>NUCLEOTIDE SEQUENCE [LARGE SCALE GENOMIC DNA]</scope>
    <source>
        <strain evidence="6 7">M1K-6</strain>
    </source>
</reference>
<protein>
    <submittedName>
        <fullName evidence="6">TraR/DksA family transcriptional regulator</fullName>
    </submittedName>
</protein>
<evidence type="ECO:0000313" key="6">
    <source>
        <dbReference type="EMBL" id="NLQ16419.1"/>
    </source>
</evidence>
<dbReference type="EMBL" id="JABAEK010000001">
    <property type="protein sequence ID" value="NLQ16419.1"/>
    <property type="molecule type" value="Genomic_DNA"/>
</dbReference>
<keyword evidence="7" id="KW-1185">Reference proteome</keyword>
<name>A0A847QWF3_9GAMM</name>
<feature type="domain" description="Zinc finger DksA/TraR C4-type" evidence="5">
    <location>
        <begin position="79"/>
        <end position="107"/>
    </location>
</feature>
<dbReference type="PANTHER" id="PTHR33823:SF4">
    <property type="entry name" value="GENERAL STRESS PROTEIN 16O"/>
    <property type="match status" value="1"/>
</dbReference>
<accession>A0A847QWF3</accession>
<dbReference type="PROSITE" id="PS51128">
    <property type="entry name" value="ZF_DKSA_2"/>
    <property type="match status" value="1"/>
</dbReference>
<dbReference type="SUPFAM" id="SSF109635">
    <property type="entry name" value="DnaK suppressor protein DksA, alpha-hairpin domain"/>
    <property type="match status" value="1"/>
</dbReference>
<dbReference type="RefSeq" id="WP_168822387.1">
    <property type="nucleotide sequence ID" value="NZ_CP073013.1"/>
</dbReference>
<evidence type="ECO:0000256" key="3">
    <source>
        <dbReference type="ARBA" id="ARBA00022833"/>
    </source>
</evidence>
<dbReference type="Proteomes" id="UP000586067">
    <property type="component" value="Unassembled WGS sequence"/>
</dbReference>
<evidence type="ECO:0000256" key="2">
    <source>
        <dbReference type="ARBA" id="ARBA00022771"/>
    </source>
</evidence>
<proteinExistence type="predicted"/>
<dbReference type="GO" id="GO:0008270">
    <property type="term" value="F:zinc ion binding"/>
    <property type="evidence" value="ECO:0007669"/>
    <property type="project" value="UniProtKB-KW"/>
</dbReference>
<dbReference type="PANTHER" id="PTHR33823">
    <property type="entry name" value="RNA POLYMERASE-BINDING TRANSCRIPTION FACTOR DKSA-RELATED"/>
    <property type="match status" value="1"/>
</dbReference>
<dbReference type="Pfam" id="PF01258">
    <property type="entry name" value="zf-dskA_traR"/>
    <property type="match status" value="1"/>
</dbReference>
<feature type="zinc finger region" description="dksA C4-type" evidence="4">
    <location>
        <begin position="83"/>
        <end position="107"/>
    </location>
</feature>
<dbReference type="SUPFAM" id="SSF57716">
    <property type="entry name" value="Glucocorticoid receptor-like (DNA-binding domain)"/>
    <property type="match status" value="1"/>
</dbReference>
<evidence type="ECO:0000256" key="1">
    <source>
        <dbReference type="ARBA" id="ARBA00022723"/>
    </source>
</evidence>
<evidence type="ECO:0000313" key="7">
    <source>
        <dbReference type="Proteomes" id="UP000586067"/>
    </source>
</evidence>
<evidence type="ECO:0000256" key="4">
    <source>
        <dbReference type="PROSITE-ProRule" id="PRU00510"/>
    </source>
</evidence>
<evidence type="ECO:0000259" key="5">
    <source>
        <dbReference type="Pfam" id="PF01258"/>
    </source>
</evidence>
<dbReference type="InterPro" id="IPR037187">
    <property type="entry name" value="DnaK_N"/>
</dbReference>
<keyword evidence="2" id="KW-0863">Zinc-finger</keyword>
<gene>
    <name evidence="6" type="ORF">HGG82_02125</name>
</gene>
<comment type="caution">
    <text evidence="6">The sequence shown here is derived from an EMBL/GenBank/DDBJ whole genome shotgun (WGS) entry which is preliminary data.</text>
</comment>